<dbReference type="AlphaFoldDB" id="A0A3N0BX67"/>
<comment type="caution">
    <text evidence="13">The sequence shown here is derived from an EMBL/GenBank/DDBJ whole genome shotgun (WGS) entry which is preliminary data.</text>
</comment>
<dbReference type="InterPro" id="IPR039426">
    <property type="entry name" value="TonB-dep_rcpt-like"/>
</dbReference>
<dbReference type="SUPFAM" id="SSF49464">
    <property type="entry name" value="Carboxypeptidase regulatory domain-like"/>
    <property type="match status" value="1"/>
</dbReference>
<dbReference type="SUPFAM" id="SSF56935">
    <property type="entry name" value="Porins"/>
    <property type="match status" value="1"/>
</dbReference>
<dbReference type="Proteomes" id="UP000274046">
    <property type="component" value="Unassembled WGS sequence"/>
</dbReference>
<dbReference type="InterPro" id="IPR037066">
    <property type="entry name" value="Plug_dom_sf"/>
</dbReference>
<evidence type="ECO:0000313" key="14">
    <source>
        <dbReference type="Proteomes" id="UP000274046"/>
    </source>
</evidence>
<organism evidence="13 14">
    <name type="scientific">Pedobacter jejuensis</name>
    <dbReference type="NCBI Taxonomy" id="1268550"/>
    <lineage>
        <taxon>Bacteria</taxon>
        <taxon>Pseudomonadati</taxon>
        <taxon>Bacteroidota</taxon>
        <taxon>Sphingobacteriia</taxon>
        <taxon>Sphingobacteriales</taxon>
        <taxon>Sphingobacteriaceae</taxon>
        <taxon>Pedobacter</taxon>
    </lineage>
</organism>
<dbReference type="PROSITE" id="PS52016">
    <property type="entry name" value="TONB_DEPENDENT_REC_3"/>
    <property type="match status" value="1"/>
</dbReference>
<keyword evidence="3 8" id="KW-1134">Transmembrane beta strand</keyword>
<evidence type="ECO:0000256" key="3">
    <source>
        <dbReference type="ARBA" id="ARBA00022452"/>
    </source>
</evidence>
<sequence length="1051" mass="113595">MKEKLLVLFLLIVLSISVHAQQKKITGKVTSTKDGLPLPGVSVVVPGARIAAQTGADGIYNISVPNNTNSLTFRFLGYVSKTVSVSSSGTVNAAMDEDSNTLNDVVVTGYGTVKKRDLVGSITSIKGDMVANRPVQSFDQALGGKAAGVQISIPNGVLNNPPVFRIRGTNSISLSSYPLIIIDGVATFTGDASGSNAAGNALASINPNDIESMDILKDAAATAIYGSRAANGVVVITTKKGKSGKTVVTYDGWAGLTNVQRLPDMMDAFQYTDIKNEGLRNAGTFNAATNAYALTNGPDGQPINTNWYDYAYRQGVSYTNSLSVSGGSESTTYYMSVNYTDQQGIIVKNDYKRLGAIFNVDHKISQKLSVGAKLQYANEENLAVISSGSLSGQAFSTAGLGRVALVNAPNVSPYSNTGGYNLTGNNLGLMNNKVSQVGFYNPVVQIDLDRSYNYLNRIQSNAYVQYKPVSWVTLRSVYGIDYLFSNNDSFANPFNGDGYNATPANAGSATLSYSQNKRWVWTTTAQADRTFNEVHSFSLLVGTEQQSTKNRFFGATRTGLSDQAFNDYTAGYAQFTNTLNPGTGYGENYLFSIFGRLSYDFKKKYILNATLRQDEYSAFGPDKKAGTFYSVGAGYEIAQEDFWKNSGIGKVFSSFRFRGSYGEVGNFNGLNDYAPNSYYSAGLFGGAPTLNFSQSGNSIIGWETSKKLDVGINFGILSDKITFETAYYKNNIDGLIYNVQQAPSAGLPNNPALNIGSMYNKGFEFTVNAQAINTKDFSWTPSFNFTYNKNLITSLTPTIDQFTTATSGLETASISKVGGSLGMIYVVRTAGVDPATGRRIFIAANGRKMLYDHSSPVASRWRYEDGTIAPGISASDQTVYGNSQPKFYGGFINNFRYKNFDMGLTITYQAGFYIYNGTQASIMDQRFWNNSVDILNRWTTPGQITSVPRVVAGDNMSNGSAVPLDINVYKGDFIKLRDISLGYTLPNSLLAKLKITSARIYVSGQNLIILTKYNGTDPEVSSNGGANGSQGIERNSVANGRVFTAGLNFKF</sequence>
<keyword evidence="2 8" id="KW-0813">Transport</keyword>
<evidence type="ECO:0000256" key="8">
    <source>
        <dbReference type="PROSITE-ProRule" id="PRU01360"/>
    </source>
</evidence>
<evidence type="ECO:0000256" key="1">
    <source>
        <dbReference type="ARBA" id="ARBA00004571"/>
    </source>
</evidence>
<feature type="signal peptide" evidence="10">
    <location>
        <begin position="1"/>
        <end position="20"/>
    </location>
</feature>
<comment type="subcellular location">
    <subcellularLocation>
        <location evidence="1 8">Cell outer membrane</location>
        <topology evidence="1 8">Multi-pass membrane protein</topology>
    </subcellularLocation>
</comment>
<keyword evidence="14" id="KW-1185">Reference proteome</keyword>
<dbReference type="InterPro" id="IPR008969">
    <property type="entry name" value="CarboxyPept-like_regulatory"/>
</dbReference>
<gene>
    <name evidence="13" type="ORF">D7004_08570</name>
</gene>
<evidence type="ECO:0000256" key="10">
    <source>
        <dbReference type="SAM" id="SignalP"/>
    </source>
</evidence>
<name>A0A3N0BX67_9SPHI</name>
<dbReference type="NCBIfam" id="TIGR04057">
    <property type="entry name" value="SusC_RagA_signa"/>
    <property type="match status" value="1"/>
</dbReference>
<dbReference type="Gene3D" id="2.170.130.10">
    <property type="entry name" value="TonB-dependent receptor, plug domain"/>
    <property type="match status" value="1"/>
</dbReference>
<evidence type="ECO:0000256" key="9">
    <source>
        <dbReference type="RuleBase" id="RU003357"/>
    </source>
</evidence>
<evidence type="ECO:0000256" key="7">
    <source>
        <dbReference type="ARBA" id="ARBA00023237"/>
    </source>
</evidence>
<feature type="domain" description="TonB-dependent receptor-like beta-barrel" evidence="11">
    <location>
        <begin position="441"/>
        <end position="914"/>
    </location>
</feature>
<dbReference type="EMBL" id="RBEE01000012">
    <property type="protein sequence ID" value="RNL54314.1"/>
    <property type="molecule type" value="Genomic_DNA"/>
</dbReference>
<evidence type="ECO:0000259" key="11">
    <source>
        <dbReference type="Pfam" id="PF00593"/>
    </source>
</evidence>
<dbReference type="Gene3D" id="2.60.40.1120">
    <property type="entry name" value="Carboxypeptidase-like, regulatory domain"/>
    <property type="match status" value="1"/>
</dbReference>
<keyword evidence="10" id="KW-0732">Signal</keyword>
<dbReference type="RefSeq" id="WP_123205630.1">
    <property type="nucleotide sequence ID" value="NZ_RBEE01000012.1"/>
</dbReference>
<dbReference type="Pfam" id="PF07715">
    <property type="entry name" value="Plug"/>
    <property type="match status" value="1"/>
</dbReference>
<dbReference type="InterPro" id="IPR023996">
    <property type="entry name" value="TonB-dep_OMP_SusC/RagA"/>
</dbReference>
<dbReference type="Pfam" id="PF00593">
    <property type="entry name" value="TonB_dep_Rec_b-barrel"/>
    <property type="match status" value="1"/>
</dbReference>
<dbReference type="NCBIfam" id="TIGR04056">
    <property type="entry name" value="OMP_RagA_SusC"/>
    <property type="match status" value="1"/>
</dbReference>
<dbReference type="InterPro" id="IPR023997">
    <property type="entry name" value="TonB-dep_OMP_SusC/RagA_CS"/>
</dbReference>
<protein>
    <submittedName>
        <fullName evidence="13">SusC/RagA family TonB-linked outer membrane protein</fullName>
    </submittedName>
</protein>
<dbReference type="Pfam" id="PF13715">
    <property type="entry name" value="CarbopepD_reg_2"/>
    <property type="match status" value="1"/>
</dbReference>
<dbReference type="OrthoDB" id="9768177at2"/>
<keyword evidence="5 9" id="KW-0798">TonB box</keyword>
<dbReference type="Gene3D" id="2.40.170.20">
    <property type="entry name" value="TonB-dependent receptor, beta-barrel domain"/>
    <property type="match status" value="1"/>
</dbReference>
<dbReference type="InterPro" id="IPR000531">
    <property type="entry name" value="Beta-barrel_TonB"/>
</dbReference>
<proteinExistence type="inferred from homology"/>
<evidence type="ECO:0000259" key="12">
    <source>
        <dbReference type="Pfam" id="PF07715"/>
    </source>
</evidence>
<keyword evidence="7 8" id="KW-0998">Cell outer membrane</keyword>
<evidence type="ECO:0000256" key="5">
    <source>
        <dbReference type="ARBA" id="ARBA00023077"/>
    </source>
</evidence>
<dbReference type="InterPro" id="IPR012910">
    <property type="entry name" value="Plug_dom"/>
</dbReference>
<dbReference type="InterPro" id="IPR036942">
    <property type="entry name" value="Beta-barrel_TonB_sf"/>
</dbReference>
<evidence type="ECO:0000256" key="2">
    <source>
        <dbReference type="ARBA" id="ARBA00022448"/>
    </source>
</evidence>
<feature type="chain" id="PRO_5018305121" evidence="10">
    <location>
        <begin position="21"/>
        <end position="1051"/>
    </location>
</feature>
<evidence type="ECO:0000313" key="13">
    <source>
        <dbReference type="EMBL" id="RNL54314.1"/>
    </source>
</evidence>
<accession>A0A3N0BX67</accession>
<evidence type="ECO:0000256" key="4">
    <source>
        <dbReference type="ARBA" id="ARBA00022692"/>
    </source>
</evidence>
<keyword evidence="4 8" id="KW-0812">Transmembrane</keyword>
<reference evidence="13 14" key="1">
    <citation type="submission" date="2018-10" db="EMBL/GenBank/DDBJ databases">
        <title>Genome sequencing of Pedobacter jejuensis TNB23.</title>
        <authorList>
            <person name="Cho Y.-J."/>
            <person name="Cho A."/>
            <person name="Kim O.-S."/>
        </authorList>
    </citation>
    <scope>NUCLEOTIDE SEQUENCE [LARGE SCALE GENOMIC DNA]</scope>
    <source>
        <strain evidence="13 14">TNB23</strain>
    </source>
</reference>
<comment type="similarity">
    <text evidence="8 9">Belongs to the TonB-dependent receptor family.</text>
</comment>
<evidence type="ECO:0000256" key="6">
    <source>
        <dbReference type="ARBA" id="ARBA00023136"/>
    </source>
</evidence>
<feature type="domain" description="TonB-dependent receptor plug" evidence="12">
    <location>
        <begin position="114"/>
        <end position="233"/>
    </location>
</feature>
<keyword evidence="6 8" id="KW-0472">Membrane</keyword>
<dbReference type="GO" id="GO:0009279">
    <property type="term" value="C:cell outer membrane"/>
    <property type="evidence" value="ECO:0007669"/>
    <property type="project" value="UniProtKB-SubCell"/>
</dbReference>